<proteinExistence type="predicted"/>
<organism evidence="3 4">
    <name type="scientific">Chionoecetes opilio</name>
    <name type="common">Atlantic snow crab</name>
    <name type="synonym">Cancer opilio</name>
    <dbReference type="NCBI Taxonomy" id="41210"/>
    <lineage>
        <taxon>Eukaryota</taxon>
        <taxon>Metazoa</taxon>
        <taxon>Ecdysozoa</taxon>
        <taxon>Arthropoda</taxon>
        <taxon>Crustacea</taxon>
        <taxon>Multicrustacea</taxon>
        <taxon>Malacostraca</taxon>
        <taxon>Eumalacostraca</taxon>
        <taxon>Eucarida</taxon>
        <taxon>Decapoda</taxon>
        <taxon>Pleocyemata</taxon>
        <taxon>Brachyura</taxon>
        <taxon>Eubrachyura</taxon>
        <taxon>Majoidea</taxon>
        <taxon>Majidae</taxon>
        <taxon>Chionoecetes</taxon>
    </lineage>
</organism>
<comment type="caution">
    <text evidence="3">The sequence shown here is derived from an EMBL/GenBank/DDBJ whole genome shotgun (WGS) entry which is preliminary data.</text>
</comment>
<evidence type="ECO:0000256" key="1">
    <source>
        <dbReference type="ARBA" id="ARBA00048287"/>
    </source>
</evidence>
<dbReference type="GO" id="GO:0141221">
    <property type="term" value="F:histone deacetylase activity, hydrolytic mechanism"/>
    <property type="evidence" value="ECO:0007669"/>
    <property type="project" value="UniProtKB-EC"/>
</dbReference>
<name>A0A8J4Y654_CHIOP</name>
<reference evidence="3" key="1">
    <citation type="submission" date="2020-07" db="EMBL/GenBank/DDBJ databases">
        <title>The High-quality genome of the commercially important snow crab, Chionoecetes opilio.</title>
        <authorList>
            <person name="Jeong J.-H."/>
            <person name="Ryu S."/>
        </authorList>
    </citation>
    <scope>NUCLEOTIDE SEQUENCE</scope>
    <source>
        <strain evidence="3">MADBK_172401_WGS</strain>
        <tissue evidence="3">Digestive gland</tissue>
    </source>
</reference>
<dbReference type="InterPro" id="IPR023696">
    <property type="entry name" value="Ureohydrolase_dom_sf"/>
</dbReference>
<dbReference type="PANTHER" id="PTHR10625:SF38">
    <property type="entry name" value="HISTONE DEACETYLASE 6, ISOFORM G"/>
    <property type="match status" value="1"/>
</dbReference>
<dbReference type="Pfam" id="PF00850">
    <property type="entry name" value="Hist_deacetyl"/>
    <property type="match status" value="2"/>
</dbReference>
<dbReference type="GO" id="GO:0000118">
    <property type="term" value="C:histone deacetylase complex"/>
    <property type="evidence" value="ECO:0007669"/>
    <property type="project" value="TreeGrafter"/>
</dbReference>
<dbReference type="EMBL" id="JACEEZ010018382">
    <property type="protein sequence ID" value="KAG0716979.1"/>
    <property type="molecule type" value="Genomic_DNA"/>
</dbReference>
<keyword evidence="4" id="KW-1185">Reference proteome</keyword>
<evidence type="ECO:0000313" key="3">
    <source>
        <dbReference type="EMBL" id="KAG0716979.1"/>
    </source>
</evidence>
<dbReference type="PRINTS" id="PR01270">
    <property type="entry name" value="HDASUPER"/>
</dbReference>
<dbReference type="AlphaFoldDB" id="A0A8J4Y654"/>
<dbReference type="InterPro" id="IPR023801">
    <property type="entry name" value="His_deacetylse_dom"/>
</dbReference>
<dbReference type="Proteomes" id="UP000770661">
    <property type="component" value="Unassembled WGS sequence"/>
</dbReference>
<sequence length="349" mass="38815">MPGPNCAHDWLQVLTSSLQESVLSLVYVQRPYWKCFQYQGSFSLGEVRGEDDPRVFTPSLSFRGHTGARPLRFPTRDPLPPRPPETLKKIADKLLCLRQKEVVRSPPGSRLCLVYDQGMEQHHSLTEGEHPERPERIRRVWEMLGRAGVVQRSTVLQSRVAQREEVALVHTQDHVDFMFGLEGLGGGGAADPSGELQVVEEVMAGGARAGVAVIRPPGHHAEPDRPHGFCFYNNVAVAARHATHNLGCQRVLIVDWDVHHGNGIQHAFEDDPRVLYMSLHRYDHGMFFPSSEDANFDRVGTGAGQGYTINIPWNKDGEMRLASVLISVALALEPAVVRENPPLRDTGPV</sequence>
<dbReference type="GO" id="GO:0040029">
    <property type="term" value="P:epigenetic regulation of gene expression"/>
    <property type="evidence" value="ECO:0007669"/>
    <property type="project" value="TreeGrafter"/>
</dbReference>
<feature type="domain" description="Histone deacetylase" evidence="2">
    <location>
        <begin position="194"/>
        <end position="317"/>
    </location>
</feature>
<dbReference type="OrthoDB" id="424012at2759"/>
<evidence type="ECO:0000313" key="4">
    <source>
        <dbReference type="Proteomes" id="UP000770661"/>
    </source>
</evidence>
<protein>
    <submittedName>
        <fullName evidence="3">Histone deacetylase 5</fullName>
    </submittedName>
</protein>
<feature type="domain" description="Histone deacetylase" evidence="2">
    <location>
        <begin position="130"/>
        <end position="178"/>
    </location>
</feature>
<gene>
    <name evidence="3" type="primary">HDA5</name>
    <name evidence="3" type="ORF">GWK47_008393</name>
</gene>
<dbReference type="InterPro" id="IPR037138">
    <property type="entry name" value="His_deacetylse_dom_sf"/>
</dbReference>
<evidence type="ECO:0000259" key="2">
    <source>
        <dbReference type="Pfam" id="PF00850"/>
    </source>
</evidence>
<dbReference type="Gene3D" id="3.40.800.20">
    <property type="entry name" value="Histone deacetylase domain"/>
    <property type="match status" value="1"/>
</dbReference>
<accession>A0A8J4Y654</accession>
<dbReference type="InterPro" id="IPR000286">
    <property type="entry name" value="HDACs"/>
</dbReference>
<comment type="catalytic activity">
    <reaction evidence="1">
        <text>N(6)-acetyl-L-lysyl-[histone] + H2O = L-lysyl-[histone] + acetate</text>
        <dbReference type="Rhea" id="RHEA:58196"/>
        <dbReference type="Rhea" id="RHEA-COMP:9845"/>
        <dbReference type="Rhea" id="RHEA-COMP:11338"/>
        <dbReference type="ChEBI" id="CHEBI:15377"/>
        <dbReference type="ChEBI" id="CHEBI:29969"/>
        <dbReference type="ChEBI" id="CHEBI:30089"/>
        <dbReference type="ChEBI" id="CHEBI:61930"/>
        <dbReference type="EC" id="3.5.1.98"/>
    </reaction>
</comment>
<dbReference type="PANTHER" id="PTHR10625">
    <property type="entry name" value="HISTONE DEACETYLASE HDAC1-RELATED"/>
    <property type="match status" value="1"/>
</dbReference>
<dbReference type="SUPFAM" id="SSF52768">
    <property type="entry name" value="Arginase/deacetylase"/>
    <property type="match status" value="1"/>
</dbReference>